<evidence type="ECO:0000259" key="1">
    <source>
        <dbReference type="Pfam" id="PF03819"/>
    </source>
</evidence>
<accession>A0AB38VWD2</accession>
<dbReference type="PANTHER" id="PTHR30522">
    <property type="entry name" value="NUCLEOSIDE TRIPHOSPHATE PYROPHOSPHOHYDROLASE"/>
    <property type="match status" value="1"/>
</dbReference>
<dbReference type="PANTHER" id="PTHR30522:SF0">
    <property type="entry name" value="NUCLEOSIDE TRIPHOSPHATE PYROPHOSPHOHYDROLASE"/>
    <property type="match status" value="1"/>
</dbReference>
<evidence type="ECO:0000313" key="3">
    <source>
        <dbReference type="Proteomes" id="UP000271380"/>
    </source>
</evidence>
<dbReference type="InterPro" id="IPR048015">
    <property type="entry name" value="NTP-PPase_MazG-like_N"/>
</dbReference>
<keyword evidence="2" id="KW-0378">Hydrolase</keyword>
<protein>
    <submittedName>
        <fullName evidence="2">Hypothatical protein</fullName>
        <ecNumber evidence="2">3.6.1.8</ecNumber>
    </submittedName>
</protein>
<dbReference type="GO" id="GO:0046047">
    <property type="term" value="P:TTP catabolic process"/>
    <property type="evidence" value="ECO:0007669"/>
    <property type="project" value="TreeGrafter"/>
</dbReference>
<evidence type="ECO:0000313" key="2">
    <source>
        <dbReference type="EMBL" id="VEH09069.1"/>
    </source>
</evidence>
<feature type="domain" description="NTP pyrophosphohydrolase MazG-like" evidence="1">
    <location>
        <begin position="106"/>
        <end position="180"/>
    </location>
</feature>
<dbReference type="EC" id="3.6.1.8" evidence="2"/>
<dbReference type="Gene3D" id="1.10.287.1080">
    <property type="entry name" value="MazG-like"/>
    <property type="match status" value="1"/>
</dbReference>
<dbReference type="GO" id="GO:0046061">
    <property type="term" value="P:dATP catabolic process"/>
    <property type="evidence" value="ECO:0007669"/>
    <property type="project" value="TreeGrafter"/>
</dbReference>
<dbReference type="GO" id="GO:0046076">
    <property type="term" value="P:dTTP catabolic process"/>
    <property type="evidence" value="ECO:0007669"/>
    <property type="project" value="TreeGrafter"/>
</dbReference>
<dbReference type="InterPro" id="IPR011551">
    <property type="entry name" value="NTP_PyrPHydrolase_MazG"/>
</dbReference>
<dbReference type="GO" id="GO:0006203">
    <property type="term" value="P:dGTP catabolic process"/>
    <property type="evidence" value="ECO:0007669"/>
    <property type="project" value="TreeGrafter"/>
</dbReference>
<organism evidence="2 3">
    <name type="scientific">Corynebacterium kutscheri</name>
    <dbReference type="NCBI Taxonomy" id="35755"/>
    <lineage>
        <taxon>Bacteria</taxon>
        <taxon>Bacillati</taxon>
        <taxon>Actinomycetota</taxon>
        <taxon>Actinomycetes</taxon>
        <taxon>Mycobacteriales</taxon>
        <taxon>Corynebacteriaceae</taxon>
        <taxon>Corynebacterium</taxon>
    </lineage>
</organism>
<sequence>MAVMIVLLLDSRWPTLIPFDVLPTLKGNVEFSDEVPIKVRWHFGDVITKDENSTILVSTNVEDPRVLSAIADGAQVIEVPSRKDPVYQSVQVMRQALSIGEWEQSQTHESLLSYLHEEVQEFVEAVQLENSEEALKKELSDIFLQVLFHSEIADRRGSFDFEAVAQSFVSKMQTRSPYLFDGTTALVAIEEQERLWELGKQSETASE</sequence>
<proteinExistence type="predicted"/>
<dbReference type="Proteomes" id="UP000271380">
    <property type="component" value="Chromosome"/>
</dbReference>
<dbReference type="SUPFAM" id="SSF101386">
    <property type="entry name" value="all-alpha NTP pyrophosphatases"/>
    <property type="match status" value="1"/>
</dbReference>
<gene>
    <name evidence="2" type="primary">mazG</name>
    <name evidence="2" type="ORF">NCTC949_02197</name>
</gene>
<dbReference type="AlphaFoldDB" id="A0AB38VWD2"/>
<dbReference type="CDD" id="cd11528">
    <property type="entry name" value="NTP-PPase_MazG_Nterm"/>
    <property type="match status" value="1"/>
</dbReference>
<dbReference type="InterPro" id="IPR004518">
    <property type="entry name" value="MazG-like_dom"/>
</dbReference>
<dbReference type="GO" id="GO:0046052">
    <property type="term" value="P:UTP catabolic process"/>
    <property type="evidence" value="ECO:0007669"/>
    <property type="project" value="TreeGrafter"/>
</dbReference>
<dbReference type="GO" id="GO:0046081">
    <property type="term" value="P:dUTP catabolic process"/>
    <property type="evidence" value="ECO:0007669"/>
    <property type="project" value="TreeGrafter"/>
</dbReference>
<dbReference type="EMBL" id="LR134377">
    <property type="protein sequence ID" value="VEH09069.1"/>
    <property type="molecule type" value="Genomic_DNA"/>
</dbReference>
<name>A0AB38VWD2_9CORY</name>
<reference evidence="2 3" key="1">
    <citation type="submission" date="2018-12" db="EMBL/GenBank/DDBJ databases">
        <authorList>
            <consortium name="Pathogen Informatics"/>
        </authorList>
    </citation>
    <scope>NUCLEOTIDE SEQUENCE [LARGE SCALE GENOMIC DNA]</scope>
    <source>
        <strain evidence="2 3">NCTC949</strain>
    </source>
</reference>
<dbReference type="GO" id="GO:0047693">
    <property type="term" value="F:ATP diphosphatase activity"/>
    <property type="evidence" value="ECO:0007669"/>
    <property type="project" value="UniProtKB-EC"/>
</dbReference>
<dbReference type="Pfam" id="PF03819">
    <property type="entry name" value="MazG"/>
    <property type="match status" value="1"/>
</dbReference>